<gene>
    <name evidence="2" type="ORF">MDA_GLEAN10021919</name>
</gene>
<feature type="compositionally biased region" description="Basic and acidic residues" evidence="1">
    <location>
        <begin position="62"/>
        <end position="73"/>
    </location>
</feature>
<dbReference type="EMBL" id="KB111329">
    <property type="protein sequence ID" value="ELK25956.1"/>
    <property type="molecule type" value="Genomic_DNA"/>
</dbReference>
<feature type="region of interest" description="Disordered" evidence="1">
    <location>
        <begin position="54"/>
        <end position="79"/>
    </location>
</feature>
<name>L5LJ80_MYODS</name>
<dbReference type="AlphaFoldDB" id="L5LJ80"/>
<evidence type="ECO:0000313" key="2">
    <source>
        <dbReference type="EMBL" id="ELK25956.1"/>
    </source>
</evidence>
<sequence>MDVPSPGTQSDLDPESPSPPLPQQLVRAIADKKAHAKNPKTTIHIINTLEKIENSNQQQKLGKGDKKPTERVLRKLLRQ</sequence>
<dbReference type="Proteomes" id="UP000010556">
    <property type="component" value="Unassembled WGS sequence"/>
</dbReference>
<keyword evidence="3" id="KW-1185">Reference proteome</keyword>
<evidence type="ECO:0000313" key="3">
    <source>
        <dbReference type="Proteomes" id="UP000010556"/>
    </source>
</evidence>
<protein>
    <submittedName>
        <fullName evidence="2">Uncharacterized protein</fullName>
    </submittedName>
</protein>
<evidence type="ECO:0000256" key="1">
    <source>
        <dbReference type="SAM" id="MobiDB-lite"/>
    </source>
</evidence>
<accession>L5LJ80</accession>
<organism evidence="2 3">
    <name type="scientific">Myotis davidii</name>
    <name type="common">David's myotis</name>
    <dbReference type="NCBI Taxonomy" id="225400"/>
    <lineage>
        <taxon>Eukaryota</taxon>
        <taxon>Metazoa</taxon>
        <taxon>Chordata</taxon>
        <taxon>Craniata</taxon>
        <taxon>Vertebrata</taxon>
        <taxon>Euteleostomi</taxon>
        <taxon>Mammalia</taxon>
        <taxon>Eutheria</taxon>
        <taxon>Laurasiatheria</taxon>
        <taxon>Chiroptera</taxon>
        <taxon>Yangochiroptera</taxon>
        <taxon>Vespertilionidae</taxon>
        <taxon>Myotis</taxon>
    </lineage>
</organism>
<feature type="region of interest" description="Disordered" evidence="1">
    <location>
        <begin position="1"/>
        <end position="22"/>
    </location>
</feature>
<reference evidence="3" key="1">
    <citation type="journal article" date="2013" name="Science">
        <title>Comparative analysis of bat genomes provides insight into the evolution of flight and immunity.</title>
        <authorList>
            <person name="Zhang G."/>
            <person name="Cowled C."/>
            <person name="Shi Z."/>
            <person name="Huang Z."/>
            <person name="Bishop-Lilly K.A."/>
            <person name="Fang X."/>
            <person name="Wynne J.W."/>
            <person name="Xiong Z."/>
            <person name="Baker M.L."/>
            <person name="Zhao W."/>
            <person name="Tachedjian M."/>
            <person name="Zhu Y."/>
            <person name="Zhou P."/>
            <person name="Jiang X."/>
            <person name="Ng J."/>
            <person name="Yang L."/>
            <person name="Wu L."/>
            <person name="Xiao J."/>
            <person name="Feng Y."/>
            <person name="Chen Y."/>
            <person name="Sun X."/>
            <person name="Zhang Y."/>
            <person name="Marsh G.A."/>
            <person name="Crameri G."/>
            <person name="Broder C.C."/>
            <person name="Frey K.G."/>
            <person name="Wang L.F."/>
            <person name="Wang J."/>
        </authorList>
    </citation>
    <scope>NUCLEOTIDE SEQUENCE [LARGE SCALE GENOMIC DNA]</scope>
</reference>
<proteinExistence type="predicted"/>